<sequence length="251" mass="27317">MTTTSTHLRTIALHWTDLREAAGAPAQYGAFGLGLRGYLARLDQADAEQLEYERHQAAHLRSLERDPIQIGERPVPVRLHILDTMRAVEAALIACADDIAHAAQRTPIAGPTARRTATHPYLTQREADIAAADRARRAQLARADLVDPRRWRWTGRRTAPHAALWLLARIKRAPGPCRRITDEEEQRIGTVAAGAAARVERALDIAAQQRTLEAPCACGGQIDVHGGEGKVPVAHCTGCGRIWTEGGVIAA</sequence>
<dbReference type="RefSeq" id="WP_055420670.1">
    <property type="nucleotide sequence ID" value="NZ_CP019724.1"/>
</dbReference>
<organism evidence="1 2">
    <name type="scientific">Streptomyces pactum</name>
    <dbReference type="NCBI Taxonomy" id="68249"/>
    <lineage>
        <taxon>Bacteria</taxon>
        <taxon>Bacillati</taxon>
        <taxon>Actinomycetota</taxon>
        <taxon>Actinomycetes</taxon>
        <taxon>Kitasatosporales</taxon>
        <taxon>Streptomycetaceae</taxon>
        <taxon>Streptomyces</taxon>
    </lineage>
</organism>
<gene>
    <name evidence="1" type="ORF">B1H29_31785</name>
</gene>
<dbReference type="OrthoDB" id="4162555at2"/>
<proteinExistence type="predicted"/>
<evidence type="ECO:0000313" key="1">
    <source>
        <dbReference type="EMBL" id="AQS70863.1"/>
    </source>
</evidence>
<keyword evidence="2" id="KW-1185">Reference proteome</keyword>
<evidence type="ECO:0000313" key="2">
    <source>
        <dbReference type="Proteomes" id="UP000189443"/>
    </source>
</evidence>
<dbReference type="EMBL" id="CP019724">
    <property type="protein sequence ID" value="AQS70863.1"/>
    <property type="molecule type" value="Genomic_DNA"/>
</dbReference>
<reference evidence="1 2" key="1">
    <citation type="submission" date="2017-02" db="EMBL/GenBank/DDBJ databases">
        <title>Streptomyces pactum ACT12 Genome sequencing and assembly.</title>
        <authorList>
            <person name="Xue Q."/>
            <person name="Yan X."/>
            <person name="Jia L."/>
            <person name="Yan H."/>
        </authorList>
    </citation>
    <scope>NUCLEOTIDE SEQUENCE [LARGE SCALE GENOMIC DNA]</scope>
    <source>
        <strain evidence="1 2">ACT12</strain>
    </source>
</reference>
<dbReference type="Proteomes" id="UP000189443">
    <property type="component" value="Chromosome"/>
</dbReference>
<accession>A0A1S6JGH9</accession>
<protein>
    <submittedName>
        <fullName evidence="1">Uncharacterized protein</fullName>
    </submittedName>
</protein>
<dbReference type="KEGG" id="spac:B1H29_31785"/>
<name>A0A1S6JGH9_9ACTN</name>
<dbReference type="AlphaFoldDB" id="A0A1S6JGH9"/>